<reference evidence="1" key="1">
    <citation type="submission" date="2022-03" db="EMBL/GenBank/DDBJ databases">
        <authorList>
            <person name="Sayadi A."/>
        </authorList>
    </citation>
    <scope>NUCLEOTIDE SEQUENCE</scope>
</reference>
<dbReference type="EMBL" id="CAKOFQ010006688">
    <property type="protein sequence ID" value="CAH1960510.1"/>
    <property type="molecule type" value="Genomic_DNA"/>
</dbReference>
<sequence length="123" mass="14098">MQPLDLTVFSSIKNAYNRQCELYMVNNPGKRITQYEVGELFTKAYNETANISKAVSGYRVAGIYPIDPNKFKECFENLLRNAFDVSQTQESGSKTEPSLSTLILVLFKHLLKMIHRFLESKLI</sequence>
<evidence type="ECO:0000313" key="1">
    <source>
        <dbReference type="EMBL" id="CAH1960510.1"/>
    </source>
</evidence>
<protein>
    <submittedName>
        <fullName evidence="1">Uncharacterized protein</fullName>
    </submittedName>
</protein>
<dbReference type="OrthoDB" id="6784121at2759"/>
<dbReference type="AlphaFoldDB" id="A0A9P0JTP7"/>
<dbReference type="Proteomes" id="UP001152888">
    <property type="component" value="Unassembled WGS sequence"/>
</dbReference>
<comment type="caution">
    <text evidence="1">The sequence shown here is derived from an EMBL/GenBank/DDBJ whole genome shotgun (WGS) entry which is preliminary data.</text>
</comment>
<proteinExistence type="predicted"/>
<keyword evidence="2" id="KW-1185">Reference proteome</keyword>
<evidence type="ECO:0000313" key="2">
    <source>
        <dbReference type="Proteomes" id="UP001152888"/>
    </source>
</evidence>
<organism evidence="1 2">
    <name type="scientific">Acanthoscelides obtectus</name>
    <name type="common">Bean weevil</name>
    <name type="synonym">Bruchus obtectus</name>
    <dbReference type="NCBI Taxonomy" id="200917"/>
    <lineage>
        <taxon>Eukaryota</taxon>
        <taxon>Metazoa</taxon>
        <taxon>Ecdysozoa</taxon>
        <taxon>Arthropoda</taxon>
        <taxon>Hexapoda</taxon>
        <taxon>Insecta</taxon>
        <taxon>Pterygota</taxon>
        <taxon>Neoptera</taxon>
        <taxon>Endopterygota</taxon>
        <taxon>Coleoptera</taxon>
        <taxon>Polyphaga</taxon>
        <taxon>Cucujiformia</taxon>
        <taxon>Chrysomeloidea</taxon>
        <taxon>Chrysomelidae</taxon>
        <taxon>Bruchinae</taxon>
        <taxon>Bruchini</taxon>
        <taxon>Acanthoscelides</taxon>
    </lineage>
</organism>
<gene>
    <name evidence="1" type="ORF">ACAOBT_LOCUS3670</name>
</gene>
<accession>A0A9P0JTP7</accession>
<name>A0A9P0JTP7_ACAOB</name>